<dbReference type="PANTHER" id="PTHR42759:SF1">
    <property type="entry name" value="MAGNESIUM-CHELATASE SUBUNIT CHLD"/>
    <property type="match status" value="1"/>
</dbReference>
<proteinExistence type="inferred from homology"/>
<name>A0AB38YJG6_9GAMM</name>
<dbReference type="InterPro" id="IPR027417">
    <property type="entry name" value="P-loop_NTPase"/>
</dbReference>
<dbReference type="GO" id="GO:0005524">
    <property type="term" value="F:ATP binding"/>
    <property type="evidence" value="ECO:0007669"/>
    <property type="project" value="UniProtKB-KW"/>
</dbReference>
<evidence type="ECO:0000256" key="3">
    <source>
        <dbReference type="ARBA" id="ARBA00061607"/>
    </source>
</evidence>
<dbReference type="GO" id="GO:0016887">
    <property type="term" value="F:ATP hydrolysis activity"/>
    <property type="evidence" value="ECO:0007669"/>
    <property type="project" value="InterPro"/>
</dbReference>
<dbReference type="EMBL" id="CP101717">
    <property type="protein sequence ID" value="WLD59554.1"/>
    <property type="molecule type" value="Genomic_DNA"/>
</dbReference>
<dbReference type="Pfam" id="PF17863">
    <property type="entry name" value="AAA_lid_2"/>
    <property type="match status" value="1"/>
</dbReference>
<dbReference type="InterPro" id="IPR011703">
    <property type="entry name" value="ATPase_AAA-3"/>
</dbReference>
<evidence type="ECO:0000256" key="2">
    <source>
        <dbReference type="ARBA" id="ARBA00022840"/>
    </source>
</evidence>
<dbReference type="RefSeq" id="WP_304996846.1">
    <property type="nucleotide sequence ID" value="NZ_CP101717.1"/>
</dbReference>
<reference evidence="6" key="1">
    <citation type="submission" date="2022-07" db="EMBL/GenBank/DDBJ databases">
        <title>Complete genome sequence of Salinispirillum sp. LH10-3-1 capable of multiple carbohydrate inversion isolated from a soda lake.</title>
        <authorList>
            <person name="Liu J."/>
            <person name="Zhai Y."/>
            <person name="Zhang H."/>
            <person name="Yang H."/>
            <person name="Qu J."/>
            <person name="Li J."/>
        </authorList>
    </citation>
    <scope>NUCLEOTIDE SEQUENCE</scope>
    <source>
        <strain evidence="6">LH 10-3-1</strain>
    </source>
</reference>
<keyword evidence="2" id="KW-0067">ATP-binding</keyword>
<keyword evidence="1" id="KW-0547">Nucleotide-binding</keyword>
<comment type="similarity">
    <text evidence="3">Belongs to the MoxR family.</text>
</comment>
<evidence type="ECO:0000256" key="1">
    <source>
        <dbReference type="ARBA" id="ARBA00022741"/>
    </source>
</evidence>
<dbReference type="Pfam" id="PF07726">
    <property type="entry name" value="AAA_3"/>
    <property type="match status" value="1"/>
</dbReference>
<organism evidence="6">
    <name type="scientific">Salinispirillum sp. LH 10-3-1</name>
    <dbReference type="NCBI Taxonomy" id="2952525"/>
    <lineage>
        <taxon>Bacteria</taxon>
        <taxon>Pseudomonadati</taxon>
        <taxon>Pseudomonadota</taxon>
        <taxon>Gammaproteobacteria</taxon>
        <taxon>Oceanospirillales</taxon>
        <taxon>Saccharospirillaceae</taxon>
        <taxon>Salinispirillum</taxon>
    </lineage>
</organism>
<accession>A0AB38YJG6</accession>
<protein>
    <submittedName>
        <fullName evidence="6">AAA family ATPase</fullName>
    </submittedName>
</protein>
<dbReference type="SUPFAM" id="SSF52540">
    <property type="entry name" value="P-loop containing nucleoside triphosphate hydrolases"/>
    <property type="match status" value="1"/>
</dbReference>
<gene>
    <name evidence="6" type="ORF">NFC81_07175</name>
</gene>
<evidence type="ECO:0000259" key="4">
    <source>
        <dbReference type="Pfam" id="PF07726"/>
    </source>
</evidence>
<dbReference type="Gene3D" id="1.10.8.80">
    <property type="entry name" value="Magnesium chelatase subunit I, C-Terminal domain"/>
    <property type="match status" value="1"/>
</dbReference>
<dbReference type="PANTHER" id="PTHR42759">
    <property type="entry name" value="MOXR FAMILY PROTEIN"/>
    <property type="match status" value="1"/>
</dbReference>
<dbReference type="Gene3D" id="3.40.50.300">
    <property type="entry name" value="P-loop containing nucleotide triphosphate hydrolases"/>
    <property type="match status" value="1"/>
</dbReference>
<dbReference type="FunFam" id="3.40.50.300:FF:000640">
    <property type="entry name" value="MoxR family ATPase"/>
    <property type="match status" value="1"/>
</dbReference>
<sequence length="319" mass="35438">MSTRVRFDDLKQFLSGQILGQPDLVEALIISLLTDGHLLIEGTPGLAKTRAVKALAQGIQADFQRVQFTPDLIPSDVTGSEIYRPDQQVFEFQPGPVFANLVLADEINRAPAKVQAALLEAMSERQVSVGRTTRPLPELFMVIATQNPLEQEGTYPLPEAQLDRFLLQVKLSFPDVETERRILRLTRGGDSIQPPADWQPLTEANVLAARNEVNQVHVAPAIEDYLVHLADATRRPGLYDDELANWIQSGISPRATIALEHVSRALAWLKGQNYVTPDLVQRALPWVYQHRISVHYRALANGITPNQVVARLIQSVAVS</sequence>
<dbReference type="InterPro" id="IPR041628">
    <property type="entry name" value="ChlI/MoxR_AAA_lid"/>
</dbReference>
<evidence type="ECO:0000259" key="5">
    <source>
        <dbReference type="Pfam" id="PF17863"/>
    </source>
</evidence>
<dbReference type="AlphaFoldDB" id="A0AB38YJG6"/>
<dbReference type="InterPro" id="IPR050764">
    <property type="entry name" value="CbbQ/NirQ/NorQ/GpvN"/>
</dbReference>
<dbReference type="CDD" id="cd00009">
    <property type="entry name" value="AAA"/>
    <property type="match status" value="1"/>
</dbReference>
<dbReference type="PIRSF" id="PIRSF002849">
    <property type="entry name" value="AAA_ATPase_chaperone_MoxR_prd"/>
    <property type="match status" value="1"/>
</dbReference>
<feature type="domain" description="ATPase AAA-3" evidence="4">
    <location>
        <begin position="37"/>
        <end position="167"/>
    </location>
</feature>
<feature type="domain" description="ChlI/MoxR AAA lid" evidence="5">
    <location>
        <begin position="247"/>
        <end position="310"/>
    </location>
</feature>
<evidence type="ECO:0000313" key="6">
    <source>
        <dbReference type="EMBL" id="WLD59554.1"/>
    </source>
</evidence>